<feature type="domain" description="RNase H type-1" evidence="1">
    <location>
        <begin position="23"/>
        <end position="78"/>
    </location>
</feature>
<dbReference type="OrthoDB" id="1193612at2759"/>
<accession>A0A9D3W3D7</accession>
<dbReference type="EMBL" id="JAIQCV010000004">
    <property type="protein sequence ID" value="KAH1108206.1"/>
    <property type="molecule type" value="Genomic_DNA"/>
</dbReference>
<evidence type="ECO:0000313" key="2">
    <source>
        <dbReference type="EMBL" id="KAH1108206.1"/>
    </source>
</evidence>
<reference evidence="2 3" key="1">
    <citation type="journal article" date="2021" name="Plant Biotechnol. J.">
        <title>Multi-omics assisted identification of the key and species-specific regulatory components of drought-tolerant mechanisms in Gossypium stocksii.</title>
        <authorList>
            <person name="Yu D."/>
            <person name="Ke L."/>
            <person name="Zhang D."/>
            <person name="Wu Y."/>
            <person name="Sun Y."/>
            <person name="Mei J."/>
            <person name="Sun J."/>
            <person name="Sun Y."/>
        </authorList>
    </citation>
    <scope>NUCLEOTIDE SEQUENCE [LARGE SCALE GENOMIC DNA]</scope>
    <source>
        <strain evidence="3">cv. E1</strain>
        <tissue evidence="2">Leaf</tissue>
    </source>
</reference>
<protein>
    <recommendedName>
        <fullName evidence="1">RNase H type-1 domain-containing protein</fullName>
    </recommendedName>
</protein>
<gene>
    <name evidence="2" type="ORF">J1N35_011974</name>
</gene>
<organism evidence="2 3">
    <name type="scientific">Gossypium stocksii</name>
    <dbReference type="NCBI Taxonomy" id="47602"/>
    <lineage>
        <taxon>Eukaryota</taxon>
        <taxon>Viridiplantae</taxon>
        <taxon>Streptophyta</taxon>
        <taxon>Embryophyta</taxon>
        <taxon>Tracheophyta</taxon>
        <taxon>Spermatophyta</taxon>
        <taxon>Magnoliopsida</taxon>
        <taxon>eudicotyledons</taxon>
        <taxon>Gunneridae</taxon>
        <taxon>Pentapetalae</taxon>
        <taxon>rosids</taxon>
        <taxon>malvids</taxon>
        <taxon>Malvales</taxon>
        <taxon>Malvaceae</taxon>
        <taxon>Malvoideae</taxon>
        <taxon>Gossypium</taxon>
    </lineage>
</organism>
<evidence type="ECO:0000259" key="1">
    <source>
        <dbReference type="Pfam" id="PF13456"/>
    </source>
</evidence>
<name>A0A9D3W3D7_9ROSI</name>
<dbReference type="Proteomes" id="UP000828251">
    <property type="component" value="Unassembled WGS sequence"/>
</dbReference>
<evidence type="ECO:0000313" key="3">
    <source>
        <dbReference type="Proteomes" id="UP000828251"/>
    </source>
</evidence>
<sequence>MRDYCGELVVNIWNDPWIPGPGNGDSLTVIKKLNSKMVDRSILNPISQNIRFLERYFDKVTYQFVPRDANKATHALAMDGRHRQTPCYWVEEAHFSVAVLVEMDRSAWFH</sequence>
<dbReference type="AlphaFoldDB" id="A0A9D3W3D7"/>
<dbReference type="InterPro" id="IPR002156">
    <property type="entry name" value="RNaseH_domain"/>
</dbReference>
<dbReference type="GO" id="GO:0004523">
    <property type="term" value="F:RNA-DNA hybrid ribonuclease activity"/>
    <property type="evidence" value="ECO:0007669"/>
    <property type="project" value="InterPro"/>
</dbReference>
<keyword evidence="3" id="KW-1185">Reference proteome</keyword>
<dbReference type="GO" id="GO:0003676">
    <property type="term" value="F:nucleic acid binding"/>
    <property type="evidence" value="ECO:0007669"/>
    <property type="project" value="InterPro"/>
</dbReference>
<comment type="caution">
    <text evidence="2">The sequence shown here is derived from an EMBL/GenBank/DDBJ whole genome shotgun (WGS) entry which is preliminary data.</text>
</comment>
<dbReference type="Pfam" id="PF13456">
    <property type="entry name" value="RVT_3"/>
    <property type="match status" value="1"/>
</dbReference>
<proteinExistence type="predicted"/>